<keyword evidence="3" id="KW-0813">Transport</keyword>
<evidence type="ECO:0000313" key="14">
    <source>
        <dbReference type="EMBL" id="ORX66715.1"/>
    </source>
</evidence>
<dbReference type="PANTHER" id="PTHR31803:SF3">
    <property type="entry name" value="ALTERNATIVE OXIDASE"/>
    <property type="match status" value="1"/>
</dbReference>
<dbReference type="STRING" id="61395.A0A1Y1W0A5"/>
<dbReference type="GO" id="GO:0098803">
    <property type="term" value="C:respiratory chain complex"/>
    <property type="evidence" value="ECO:0007669"/>
    <property type="project" value="UniProtKB-UniRule"/>
</dbReference>
<keyword evidence="6 12" id="KW-0479">Metal-binding</keyword>
<evidence type="ECO:0000256" key="10">
    <source>
        <dbReference type="ARBA" id="ARBA00023004"/>
    </source>
</evidence>
<evidence type="ECO:0000256" key="2">
    <source>
        <dbReference type="ARBA" id="ARBA00008388"/>
    </source>
</evidence>
<dbReference type="GeneID" id="63808124"/>
<keyword evidence="15" id="KW-1185">Reference proteome</keyword>
<feature type="signal peptide" evidence="13">
    <location>
        <begin position="1"/>
        <end position="19"/>
    </location>
</feature>
<dbReference type="InterPro" id="IPR002680">
    <property type="entry name" value="AOX"/>
</dbReference>
<evidence type="ECO:0000256" key="6">
    <source>
        <dbReference type="ARBA" id="ARBA00022723"/>
    </source>
</evidence>
<evidence type="ECO:0000256" key="8">
    <source>
        <dbReference type="ARBA" id="ARBA00022989"/>
    </source>
</evidence>
<evidence type="ECO:0000256" key="1">
    <source>
        <dbReference type="ARBA" id="ARBA00004370"/>
    </source>
</evidence>
<gene>
    <name evidence="14" type="ORF">DL89DRAFT_324686</name>
</gene>
<feature type="chain" id="PRO_5012598438" description="Alternative oxidase" evidence="13">
    <location>
        <begin position="20"/>
        <end position="368"/>
    </location>
</feature>
<dbReference type="RefSeq" id="XP_040740674.1">
    <property type="nucleotide sequence ID" value="XM_040891476.1"/>
</dbReference>
<protein>
    <recommendedName>
        <fullName evidence="12">Alternative oxidase</fullName>
        <ecNumber evidence="12">1.-.-.-</ecNumber>
    </recommendedName>
</protein>
<dbReference type="Gene3D" id="1.20.1260.140">
    <property type="entry name" value="Alternative oxidase"/>
    <property type="match status" value="1"/>
</dbReference>
<dbReference type="GO" id="GO:0046872">
    <property type="term" value="F:metal ion binding"/>
    <property type="evidence" value="ECO:0007669"/>
    <property type="project" value="UniProtKB-UniRule"/>
</dbReference>
<reference evidence="14 15" key="1">
    <citation type="submission" date="2016-07" db="EMBL/GenBank/DDBJ databases">
        <title>Pervasive Adenine N6-methylation of Active Genes in Fungi.</title>
        <authorList>
            <consortium name="DOE Joint Genome Institute"/>
            <person name="Mondo S.J."/>
            <person name="Dannebaum R.O."/>
            <person name="Kuo R.C."/>
            <person name="Labutti K."/>
            <person name="Haridas S."/>
            <person name="Kuo A."/>
            <person name="Salamov A."/>
            <person name="Ahrendt S.R."/>
            <person name="Lipzen A."/>
            <person name="Sullivan W."/>
            <person name="Andreopoulos W.B."/>
            <person name="Clum A."/>
            <person name="Lindquist E."/>
            <person name="Daum C."/>
            <person name="Ramamoorthy G.K."/>
            <person name="Gryganskyi A."/>
            <person name="Culley D."/>
            <person name="Magnuson J.K."/>
            <person name="James T.Y."/>
            <person name="O'Malley M.A."/>
            <person name="Stajich J.E."/>
            <person name="Spatafora J.W."/>
            <person name="Visel A."/>
            <person name="Grigoriev I.V."/>
        </authorList>
    </citation>
    <scope>NUCLEOTIDE SEQUENCE [LARGE SCALE GENOMIC DNA]</scope>
    <source>
        <strain evidence="14 15">ATCC 12442</strain>
    </source>
</reference>
<proteinExistence type="inferred from homology"/>
<comment type="cofactor">
    <cofactor evidence="12">
        <name>Fe cation</name>
        <dbReference type="ChEBI" id="CHEBI:24875"/>
    </cofactor>
    <text evidence="12">Binds 2 iron ions per subunit.</text>
</comment>
<dbReference type="PANTHER" id="PTHR31803">
    <property type="entry name" value="ALTERNATIVE OXIDASE"/>
    <property type="match status" value="1"/>
</dbReference>
<organism evidence="14 15">
    <name type="scientific">Linderina pennispora</name>
    <dbReference type="NCBI Taxonomy" id="61395"/>
    <lineage>
        <taxon>Eukaryota</taxon>
        <taxon>Fungi</taxon>
        <taxon>Fungi incertae sedis</taxon>
        <taxon>Zoopagomycota</taxon>
        <taxon>Kickxellomycotina</taxon>
        <taxon>Kickxellomycetes</taxon>
        <taxon>Kickxellales</taxon>
        <taxon>Kickxellaceae</taxon>
        <taxon>Linderina</taxon>
    </lineage>
</organism>
<keyword evidence="8" id="KW-1133">Transmembrane helix</keyword>
<dbReference type="GO" id="GO:0010230">
    <property type="term" value="P:alternative respiration"/>
    <property type="evidence" value="ECO:0007669"/>
    <property type="project" value="TreeGrafter"/>
</dbReference>
<evidence type="ECO:0000256" key="9">
    <source>
        <dbReference type="ARBA" id="ARBA00023002"/>
    </source>
</evidence>
<keyword evidence="13" id="KW-0732">Signal</keyword>
<keyword evidence="10 12" id="KW-0408">Iron</keyword>
<evidence type="ECO:0000256" key="3">
    <source>
        <dbReference type="ARBA" id="ARBA00022448"/>
    </source>
</evidence>
<accession>A0A1Y1W0A5</accession>
<evidence type="ECO:0000256" key="11">
    <source>
        <dbReference type="ARBA" id="ARBA00023136"/>
    </source>
</evidence>
<dbReference type="GO" id="GO:0016020">
    <property type="term" value="C:membrane"/>
    <property type="evidence" value="ECO:0007669"/>
    <property type="project" value="UniProtKB-SubCell"/>
</dbReference>
<evidence type="ECO:0000256" key="12">
    <source>
        <dbReference type="RuleBase" id="RU003779"/>
    </source>
</evidence>
<dbReference type="Pfam" id="PF01786">
    <property type="entry name" value="AOX"/>
    <property type="match status" value="1"/>
</dbReference>
<comment type="similarity">
    <text evidence="2 12">Belongs to the alternative oxidase family.</text>
</comment>
<dbReference type="OrthoDB" id="16906at2759"/>
<keyword evidence="5 12" id="KW-0812">Transmembrane</keyword>
<dbReference type="EC" id="1.-.-.-" evidence="12"/>
<evidence type="ECO:0000256" key="7">
    <source>
        <dbReference type="ARBA" id="ARBA00022982"/>
    </source>
</evidence>
<comment type="subcellular location">
    <subcellularLocation>
        <location evidence="1">Membrane</location>
    </subcellularLocation>
</comment>
<keyword evidence="11 12" id="KW-0472">Membrane</keyword>
<comment type="caution">
    <text evidence="14">The sequence shown here is derived from an EMBL/GenBank/DDBJ whole genome shotgun (WGS) entry which is preliminary data.</text>
</comment>
<keyword evidence="4 12" id="KW-0679">Respiratory chain</keyword>
<dbReference type="GO" id="GO:0009916">
    <property type="term" value="F:alternative oxidase activity"/>
    <property type="evidence" value="ECO:0007669"/>
    <property type="project" value="UniProtKB-UniRule"/>
</dbReference>
<sequence>MKLSAATTSFLVLAASVLALDDKVKSALTQFGGIYHPDTHETSTMISELSQYSATAGLTDIKAKMDKKQYAAAGAALQQHVASIKSDPLVQTGKLRDSYTMLNQCVTQFKRPIANIIKRDQQANQPAPPPSPSDDLVSNMPRELRIPMQPQPIRAETMSQQWSTSDLEHLDVGIMKHRKPENLADRAAHWVVKSARKPTDIFFRNKYLHRSVMLEVVAAVPGMVGALIRHIKSLQGMRHDAENERMHLMTWMEVGKPVLWERALIATVQTGFFAAFSLLYMEEAVTSYTHFINEIDAGRIENVQAPEIAIAYWNLRPDARLRDVVLAVRADEALHRDTNHHFSDRILAKRESLFDDLEKNGDQPPIRY</sequence>
<evidence type="ECO:0000256" key="5">
    <source>
        <dbReference type="ARBA" id="ARBA00022692"/>
    </source>
</evidence>
<dbReference type="Proteomes" id="UP000193922">
    <property type="component" value="Unassembled WGS sequence"/>
</dbReference>
<dbReference type="EMBL" id="MCFD01000014">
    <property type="protein sequence ID" value="ORX66715.1"/>
    <property type="molecule type" value="Genomic_DNA"/>
</dbReference>
<keyword evidence="7 12" id="KW-0249">Electron transport</keyword>
<keyword evidence="9 12" id="KW-0560">Oxidoreductase</keyword>
<evidence type="ECO:0000313" key="15">
    <source>
        <dbReference type="Proteomes" id="UP000193922"/>
    </source>
</evidence>
<dbReference type="AlphaFoldDB" id="A0A1Y1W0A5"/>
<evidence type="ECO:0000256" key="4">
    <source>
        <dbReference type="ARBA" id="ARBA00022660"/>
    </source>
</evidence>
<evidence type="ECO:0000256" key="13">
    <source>
        <dbReference type="SAM" id="SignalP"/>
    </source>
</evidence>
<name>A0A1Y1W0A5_9FUNG</name>
<dbReference type="InterPro" id="IPR038659">
    <property type="entry name" value="AOX_sf"/>
</dbReference>
<dbReference type="GO" id="GO:0005739">
    <property type="term" value="C:mitochondrion"/>
    <property type="evidence" value="ECO:0007669"/>
    <property type="project" value="TreeGrafter"/>
</dbReference>